<evidence type="ECO:0000313" key="2">
    <source>
        <dbReference type="EMBL" id="QZD94776.1"/>
    </source>
</evidence>
<sequence>MTTLRKNVAASGIILLLAAPASLALAQDTDGNEQLAALKNCQSIEAPEERLACYDREVAAVVSASDSGEIQVVDKEDIRETRRGLFGFSLPKTGIFGGRDEENDDAMTSQITAVRQVGREGYQITISEGSVWLVNDPPRRFKPKVGDEVELEQAAMGSFWVRLNGQNGVKGRRVR</sequence>
<reference evidence="2 3" key="1">
    <citation type="submission" date="2021-08" db="EMBL/GenBank/DDBJ databases">
        <title>Comparative Genomics Analysis of the Genus Qipengyuania Reveals Extensive Genetic Diversity and Metabolic Versatility, Including the Description of Fifteen Novel Species.</title>
        <authorList>
            <person name="Liu Y."/>
        </authorList>
    </citation>
    <scope>NUCLEOTIDE SEQUENCE [LARGE SCALE GENOMIC DNA]</scope>
    <source>
        <strain evidence="2 3">1NDH1</strain>
    </source>
</reference>
<gene>
    <name evidence="2" type="ORF">K3136_11900</name>
</gene>
<accession>A0ABX9A0H6</accession>
<feature type="signal peptide" evidence="1">
    <location>
        <begin position="1"/>
        <end position="26"/>
    </location>
</feature>
<dbReference type="EMBL" id="CP081294">
    <property type="protein sequence ID" value="QZD94776.1"/>
    <property type="molecule type" value="Genomic_DNA"/>
</dbReference>
<organism evidence="2 3">
    <name type="scientific">Qipengyuania gelatinilytica</name>
    <dbReference type="NCBI Taxonomy" id="2867231"/>
    <lineage>
        <taxon>Bacteria</taxon>
        <taxon>Pseudomonadati</taxon>
        <taxon>Pseudomonadota</taxon>
        <taxon>Alphaproteobacteria</taxon>
        <taxon>Sphingomonadales</taxon>
        <taxon>Erythrobacteraceae</taxon>
        <taxon>Qipengyuania</taxon>
    </lineage>
</organism>
<feature type="chain" id="PRO_5045069616" evidence="1">
    <location>
        <begin position="27"/>
        <end position="175"/>
    </location>
</feature>
<dbReference type="Proteomes" id="UP000824321">
    <property type="component" value="Chromosome"/>
</dbReference>
<evidence type="ECO:0000313" key="3">
    <source>
        <dbReference type="Proteomes" id="UP000824321"/>
    </source>
</evidence>
<dbReference type="RefSeq" id="WP_221430519.1">
    <property type="nucleotide sequence ID" value="NZ_CP081294.1"/>
</dbReference>
<name>A0ABX9A0H6_9SPHN</name>
<protein>
    <submittedName>
        <fullName evidence="2">Type VI secretion protein</fullName>
    </submittedName>
</protein>
<evidence type="ECO:0000256" key="1">
    <source>
        <dbReference type="SAM" id="SignalP"/>
    </source>
</evidence>
<keyword evidence="3" id="KW-1185">Reference proteome</keyword>
<proteinExistence type="predicted"/>
<keyword evidence="1" id="KW-0732">Signal</keyword>